<dbReference type="Gene3D" id="3.10.350.10">
    <property type="entry name" value="LysM domain"/>
    <property type="match status" value="1"/>
</dbReference>
<proteinExistence type="predicted"/>
<keyword evidence="1" id="KW-0175">Coiled coil</keyword>
<name>A0A2K9LMK3_9GAMM</name>
<feature type="coiled-coil region" evidence="1">
    <location>
        <begin position="283"/>
        <end position="320"/>
    </location>
</feature>
<dbReference type="CDD" id="cd00118">
    <property type="entry name" value="LysM"/>
    <property type="match status" value="1"/>
</dbReference>
<dbReference type="SMART" id="SM00257">
    <property type="entry name" value="LysM"/>
    <property type="match status" value="1"/>
</dbReference>
<evidence type="ECO:0000259" key="5">
    <source>
        <dbReference type="PROSITE" id="PS51782"/>
    </source>
</evidence>
<evidence type="ECO:0000256" key="1">
    <source>
        <dbReference type="SAM" id="Coils"/>
    </source>
</evidence>
<feature type="chain" id="PRO_5014888355" description="LysM domain-containing protein" evidence="4">
    <location>
        <begin position="21"/>
        <end position="595"/>
    </location>
</feature>
<evidence type="ECO:0000256" key="2">
    <source>
        <dbReference type="SAM" id="MobiDB-lite"/>
    </source>
</evidence>
<dbReference type="EMBL" id="CP022684">
    <property type="protein sequence ID" value="AUM12715.1"/>
    <property type="molecule type" value="Genomic_DNA"/>
</dbReference>
<accession>A0A2K9LMK3</accession>
<feature type="transmembrane region" description="Helical" evidence="3">
    <location>
        <begin position="418"/>
        <end position="437"/>
    </location>
</feature>
<dbReference type="NCBIfam" id="TIGR03505">
    <property type="entry name" value="FimV_core"/>
    <property type="match status" value="1"/>
</dbReference>
<dbReference type="KEGG" id="kak:Kalk_09935"/>
<feature type="signal peptide" evidence="4">
    <location>
        <begin position="1"/>
        <end position="20"/>
    </location>
</feature>
<feature type="region of interest" description="Disordered" evidence="2">
    <location>
        <begin position="349"/>
        <end position="373"/>
    </location>
</feature>
<dbReference type="PROSITE" id="PS51782">
    <property type="entry name" value="LYSM"/>
    <property type="match status" value="1"/>
</dbReference>
<evidence type="ECO:0000256" key="3">
    <source>
        <dbReference type="SAM" id="Phobius"/>
    </source>
</evidence>
<dbReference type="Pfam" id="PF01476">
    <property type="entry name" value="LysM"/>
    <property type="match status" value="1"/>
</dbReference>
<dbReference type="InterPro" id="IPR036779">
    <property type="entry name" value="LysM_dom_sf"/>
</dbReference>
<dbReference type="Proteomes" id="UP000235116">
    <property type="component" value="Chromosome"/>
</dbReference>
<reference evidence="7" key="1">
    <citation type="submission" date="2017-08" db="EMBL/GenBank/DDBJ databases">
        <title>Direct submision.</title>
        <authorList>
            <person name="Kim S.-J."/>
            <person name="Rhee S.-K."/>
        </authorList>
    </citation>
    <scope>NUCLEOTIDE SEQUENCE [LARGE SCALE GENOMIC DNA]</scope>
    <source>
        <strain evidence="7">GI5</strain>
    </source>
</reference>
<evidence type="ECO:0000313" key="7">
    <source>
        <dbReference type="Proteomes" id="UP000235116"/>
    </source>
</evidence>
<sequence length="595" mass="66383">MKYRSMLLAGAALHAGIANGMGLGNIDVQSYLGAPLTAQIQLFSTREFDAGQIRVKLARTDVYDRFDARYEASHGDIQFDVITNNNGEKAILVRTAKRVVEPFLDIVIEMSWPTGTTFRRYNLLLDPPLYAAGRRNTQPVLSPVLAQAVAKAEPQTFAQPNSDESITRANSVELDGAYVVQAGDSLWKIAKAFRAETGLSIQKTMDLLYAENPQAFSGGDRNHLKLGATLSVPSIPVQPEPRSRAMSLDQVDTQTYSQSETQIEFADTERSTVTVNPVSPDNDVEQASELERLKAQLAELKNERAQLLEFQQQIRAELAQVQNQQQLMKQTISVAEQISQHIALNDSDSIAPADLAPPPSLQASPAVDPMPASNEVVEPVNMDIDVTEQEQPRLAVAQDLIADGAGGPNMLIEKSGSGFWYLLAMIPLGILIVLMGLRARKVEEIKRTEEIRDEDLYELVFGTRRDRSKSDSPEQVRQAIHHIKEKVTHQEAVVMQAKREQDEASKDDVDQMIELYILYNQYQKALNVILTEIAKRPARKDLRLYLMQVYAQTNDWKAFDEQMEVLERIGDDDLLQAASQLRDQGEYASLHRNAG</sequence>
<dbReference type="InterPro" id="IPR020012">
    <property type="entry name" value="LysM_FimV"/>
</dbReference>
<gene>
    <name evidence="6" type="ORF">Kalk_09935</name>
</gene>
<dbReference type="InterPro" id="IPR018392">
    <property type="entry name" value="LysM"/>
</dbReference>
<evidence type="ECO:0000313" key="6">
    <source>
        <dbReference type="EMBL" id="AUM12715.1"/>
    </source>
</evidence>
<dbReference type="AlphaFoldDB" id="A0A2K9LMK3"/>
<dbReference type="InterPro" id="IPR057840">
    <property type="entry name" value="FimV_N"/>
</dbReference>
<organism evidence="6 7">
    <name type="scientific">Ketobacter alkanivorans</name>
    <dbReference type="NCBI Taxonomy" id="1917421"/>
    <lineage>
        <taxon>Bacteria</taxon>
        <taxon>Pseudomonadati</taxon>
        <taxon>Pseudomonadota</taxon>
        <taxon>Gammaproteobacteria</taxon>
        <taxon>Pseudomonadales</taxon>
        <taxon>Ketobacteraceae</taxon>
        <taxon>Ketobacter</taxon>
    </lineage>
</organism>
<evidence type="ECO:0000256" key="4">
    <source>
        <dbReference type="SAM" id="SignalP"/>
    </source>
</evidence>
<keyword evidence="3" id="KW-0472">Membrane</keyword>
<keyword evidence="3" id="KW-0812">Transmembrane</keyword>
<dbReference type="RefSeq" id="WP_101894100.1">
    <property type="nucleotide sequence ID" value="NZ_CP022684.1"/>
</dbReference>
<dbReference type="Pfam" id="PF25800">
    <property type="entry name" value="FimV_N"/>
    <property type="match status" value="1"/>
</dbReference>
<dbReference type="OrthoDB" id="5298707at2"/>
<protein>
    <recommendedName>
        <fullName evidence="5">LysM domain-containing protein</fullName>
    </recommendedName>
</protein>
<feature type="domain" description="LysM" evidence="5">
    <location>
        <begin position="176"/>
        <end position="232"/>
    </location>
</feature>
<keyword evidence="7" id="KW-1185">Reference proteome</keyword>
<keyword evidence="4" id="KW-0732">Signal</keyword>
<keyword evidence="3" id="KW-1133">Transmembrane helix</keyword>